<evidence type="ECO:0000313" key="2">
    <source>
        <dbReference type="EMBL" id="OSS44480.1"/>
    </source>
</evidence>
<dbReference type="EMBL" id="KZ107857">
    <property type="protein sequence ID" value="OSS44480.1"/>
    <property type="molecule type" value="Genomic_DNA"/>
</dbReference>
<proteinExistence type="predicted"/>
<dbReference type="Proteomes" id="UP000193240">
    <property type="component" value="Unassembled WGS sequence"/>
</dbReference>
<keyword evidence="3" id="KW-1185">Reference proteome</keyword>
<evidence type="ECO:0000256" key="1">
    <source>
        <dbReference type="SAM" id="MobiDB-lite"/>
    </source>
</evidence>
<gene>
    <name evidence="2" type="ORF">B5807_10846</name>
</gene>
<name>A0A1Y2LL76_EPING</name>
<evidence type="ECO:0000313" key="3">
    <source>
        <dbReference type="Proteomes" id="UP000193240"/>
    </source>
</evidence>
<reference evidence="2 3" key="1">
    <citation type="journal article" date="2017" name="Genome Announc.">
        <title>Genome sequence of the saprophytic ascomycete Epicoccum nigrum ICMP 19927 strain isolated from New Zealand.</title>
        <authorList>
            <person name="Fokin M."/>
            <person name="Fleetwood D."/>
            <person name="Weir B.S."/>
            <person name="Villas-Boas S.G."/>
        </authorList>
    </citation>
    <scope>NUCLEOTIDE SEQUENCE [LARGE SCALE GENOMIC DNA]</scope>
    <source>
        <strain evidence="2 3">ICMP 19927</strain>
    </source>
</reference>
<feature type="region of interest" description="Disordered" evidence="1">
    <location>
        <begin position="1"/>
        <end position="27"/>
    </location>
</feature>
<dbReference type="InParanoid" id="A0A1Y2LL76"/>
<dbReference type="AlphaFoldDB" id="A0A1Y2LL76"/>
<sequence>MQLQAGIRNKQRRHLEDQDEERDETQQLQNKLLAAGSALNPCDIVISPVSPYPSAASASIGTVLHTPQIGFGQRCHPKTSKKCRSKKCRIVQLVSHLARLMLGVVVPF</sequence>
<organism evidence="2 3">
    <name type="scientific">Epicoccum nigrum</name>
    <name type="common">Soil fungus</name>
    <name type="synonym">Epicoccum purpurascens</name>
    <dbReference type="NCBI Taxonomy" id="105696"/>
    <lineage>
        <taxon>Eukaryota</taxon>
        <taxon>Fungi</taxon>
        <taxon>Dikarya</taxon>
        <taxon>Ascomycota</taxon>
        <taxon>Pezizomycotina</taxon>
        <taxon>Dothideomycetes</taxon>
        <taxon>Pleosporomycetidae</taxon>
        <taxon>Pleosporales</taxon>
        <taxon>Pleosporineae</taxon>
        <taxon>Didymellaceae</taxon>
        <taxon>Epicoccum</taxon>
    </lineage>
</organism>
<accession>A0A1Y2LL76</accession>
<protein>
    <submittedName>
        <fullName evidence="2">Uncharacterized protein</fullName>
    </submittedName>
</protein>